<name>A0AAV7WK61_PLEWA</name>
<comment type="caution">
    <text evidence="1">The sequence shown here is derived from an EMBL/GenBank/DDBJ whole genome shotgun (WGS) entry which is preliminary data.</text>
</comment>
<accession>A0AAV7WK61</accession>
<gene>
    <name evidence="1" type="ORF">NDU88_001203</name>
</gene>
<organism evidence="1 2">
    <name type="scientific">Pleurodeles waltl</name>
    <name type="common">Iberian ribbed newt</name>
    <dbReference type="NCBI Taxonomy" id="8319"/>
    <lineage>
        <taxon>Eukaryota</taxon>
        <taxon>Metazoa</taxon>
        <taxon>Chordata</taxon>
        <taxon>Craniata</taxon>
        <taxon>Vertebrata</taxon>
        <taxon>Euteleostomi</taxon>
        <taxon>Amphibia</taxon>
        <taxon>Batrachia</taxon>
        <taxon>Caudata</taxon>
        <taxon>Salamandroidea</taxon>
        <taxon>Salamandridae</taxon>
        <taxon>Pleurodelinae</taxon>
        <taxon>Pleurodeles</taxon>
    </lineage>
</organism>
<sequence>MVRNSTSKPRLIGILPNFEYILQAILGTKTALESEIDSVSLDIGLLHTHHHKLAKQVDDTESTLTSMSPIVQDLQSHVKEMNADIRSENATDCALDSDDTVISTGEDDRYLAMTPELLMTYEFLLFSLQVYQVVPSP</sequence>
<evidence type="ECO:0000313" key="2">
    <source>
        <dbReference type="Proteomes" id="UP001066276"/>
    </source>
</evidence>
<dbReference type="AlphaFoldDB" id="A0AAV7WK61"/>
<reference evidence="1" key="1">
    <citation type="journal article" date="2022" name="bioRxiv">
        <title>Sequencing and chromosome-scale assembly of the giantPleurodeles waltlgenome.</title>
        <authorList>
            <person name="Brown T."/>
            <person name="Elewa A."/>
            <person name="Iarovenko S."/>
            <person name="Subramanian E."/>
            <person name="Araus A.J."/>
            <person name="Petzold A."/>
            <person name="Susuki M."/>
            <person name="Suzuki K.-i.T."/>
            <person name="Hayashi T."/>
            <person name="Toyoda A."/>
            <person name="Oliveira C."/>
            <person name="Osipova E."/>
            <person name="Leigh N.D."/>
            <person name="Simon A."/>
            <person name="Yun M.H."/>
        </authorList>
    </citation>
    <scope>NUCLEOTIDE SEQUENCE</scope>
    <source>
        <strain evidence="1">20211129_DDA</strain>
        <tissue evidence="1">Liver</tissue>
    </source>
</reference>
<dbReference type="EMBL" id="JANPWB010000001">
    <property type="protein sequence ID" value="KAJ1213569.1"/>
    <property type="molecule type" value="Genomic_DNA"/>
</dbReference>
<keyword evidence="2" id="KW-1185">Reference proteome</keyword>
<evidence type="ECO:0000313" key="1">
    <source>
        <dbReference type="EMBL" id="KAJ1213569.1"/>
    </source>
</evidence>
<dbReference type="Proteomes" id="UP001066276">
    <property type="component" value="Chromosome 1_1"/>
</dbReference>
<protein>
    <submittedName>
        <fullName evidence="1">Uncharacterized protein</fullName>
    </submittedName>
</protein>
<proteinExistence type="predicted"/>